<dbReference type="STRING" id="1071378.G0WAQ1"/>
<dbReference type="PANTHER" id="PTHR36911">
    <property type="entry name" value="LIM ZINC-BINDING DOMAIN-CONTAINING PROTEIN-RELATED"/>
    <property type="match status" value="1"/>
</dbReference>
<feature type="region of interest" description="Disordered" evidence="1">
    <location>
        <begin position="1454"/>
        <end position="1486"/>
    </location>
</feature>
<accession>G0WAQ1</accession>
<keyword evidence="5" id="KW-1185">Reference proteome</keyword>
<organism evidence="4 5">
    <name type="scientific">Naumovozyma dairenensis (strain ATCC 10597 / BCRC 20456 / CBS 421 / NBRC 0211 / NRRL Y-12639)</name>
    <name type="common">Saccharomyces dairenensis</name>
    <dbReference type="NCBI Taxonomy" id="1071378"/>
    <lineage>
        <taxon>Eukaryota</taxon>
        <taxon>Fungi</taxon>
        <taxon>Dikarya</taxon>
        <taxon>Ascomycota</taxon>
        <taxon>Saccharomycotina</taxon>
        <taxon>Saccharomycetes</taxon>
        <taxon>Saccharomycetales</taxon>
        <taxon>Saccharomycetaceae</taxon>
        <taxon>Naumovozyma</taxon>
    </lineage>
</organism>
<dbReference type="GeneID" id="11499073"/>
<dbReference type="eggNOG" id="ENOG502QQKF">
    <property type="taxonomic scope" value="Eukaryota"/>
</dbReference>
<dbReference type="Proteomes" id="UP000000689">
    <property type="component" value="Chromosome 5"/>
</dbReference>
<protein>
    <recommendedName>
        <fullName evidence="3">PIN domain-containing protein</fullName>
    </recommendedName>
</protein>
<feature type="transmembrane region" description="Helical" evidence="2">
    <location>
        <begin position="915"/>
        <end position="936"/>
    </location>
</feature>
<feature type="compositionally biased region" description="Low complexity" evidence="1">
    <location>
        <begin position="262"/>
        <end position="283"/>
    </location>
</feature>
<feature type="compositionally biased region" description="Low complexity" evidence="1">
    <location>
        <begin position="784"/>
        <end position="807"/>
    </location>
</feature>
<feature type="compositionally biased region" description="Low complexity" evidence="1">
    <location>
        <begin position="298"/>
        <end position="377"/>
    </location>
</feature>
<evidence type="ECO:0000313" key="5">
    <source>
        <dbReference type="Proteomes" id="UP000000689"/>
    </source>
</evidence>
<dbReference type="SUPFAM" id="SSF48452">
    <property type="entry name" value="TPR-like"/>
    <property type="match status" value="1"/>
</dbReference>
<dbReference type="OrthoDB" id="2017974at2759"/>
<dbReference type="InterPro" id="IPR002716">
    <property type="entry name" value="PIN_dom"/>
</dbReference>
<dbReference type="InterPro" id="IPR011990">
    <property type="entry name" value="TPR-like_helical_dom_sf"/>
</dbReference>
<reference evidence="4 5" key="1">
    <citation type="journal article" date="2011" name="Proc. Natl. Acad. Sci. U.S.A.">
        <title>Evolutionary erosion of yeast sex chromosomes by mating-type switching accidents.</title>
        <authorList>
            <person name="Gordon J.L."/>
            <person name="Armisen D."/>
            <person name="Proux-Wera E."/>
            <person name="Oheigeartaigh S.S."/>
            <person name="Byrne K.P."/>
            <person name="Wolfe K.H."/>
        </authorList>
    </citation>
    <scope>NUCLEOTIDE SEQUENCE [LARGE SCALE GENOMIC DNA]</scope>
    <source>
        <strain evidence="5">ATCC 10597 / BCRC 20456 / CBS 421 / NBRC 0211 / NRRL Y-12639</strain>
    </source>
</reference>
<feature type="compositionally biased region" description="Polar residues" evidence="1">
    <location>
        <begin position="187"/>
        <end position="214"/>
    </location>
</feature>
<feature type="compositionally biased region" description="Low complexity" evidence="1">
    <location>
        <begin position="18"/>
        <end position="50"/>
    </location>
</feature>
<dbReference type="PANTHER" id="PTHR36911:SF3">
    <property type="entry name" value="GATA ZINC FINGER DOMAIN-CONTAINING PROTEIN 4-RELATED"/>
    <property type="match status" value="1"/>
</dbReference>
<evidence type="ECO:0000256" key="2">
    <source>
        <dbReference type="SAM" id="Phobius"/>
    </source>
</evidence>
<dbReference type="EMBL" id="HE580271">
    <property type="protein sequence ID" value="CCD25324.1"/>
    <property type="molecule type" value="Genomic_DNA"/>
</dbReference>
<feature type="compositionally biased region" description="Polar residues" evidence="1">
    <location>
        <begin position="1"/>
        <end position="10"/>
    </location>
</feature>
<name>G0WAQ1_NAUDC</name>
<sequence>MPQASSSTLRNLVRLPPTNTATATATATNTTTVDPAYNNENNNNNNFDDNSINDGIINNTNNTIDSINNNITNSIGNIARPKRHSSNSYNNYKTIPFTKRRIAACTPININNNNDNYNNNENMILMNNNNNNNNINNSFIDNLDYLSNTNNNTNMSTMAQYTPSKGTTISRRPSIIIRKQQQQQQQSHFTTATTIKSPSNHTSVNITPQASNYDPASEPPNSPYYLTTNSYSNMKNNNNANTTNTNNTIQPSPLPLPLPMDIPTNNSNNNNNNNITRSNNNNPQSRYFSPSPLPPPLQQNHHQQQQTSHLNPISLSNSTSTSNPNINSSALNNNNNNNNNNTNTDNNNSNNNNSNNNKTTNNPHDDNNNNNNNNNNQQPPPPPPPGSSITTKTSSQALIQKLQDIYKLIVKQEIQLQDRCSQLTTSQTTDLKNLWTIYKINLDLINNYINFITNALLPTQSKNDLHIGEEIIEIYRIERRLWVYGTITFLDVLKSFSNFMDPEVCCQFISHVFIAISLILNDIPMKYSIQWLQRLGDLSRMAIALYPSGFIDWKLSAEHWYNEAMKFTYSHGKLYYHMSTVQQNTLEAFVNLGKSVFCQETFTPSQQYMQLVIDNIYQRAFVERNNGNHRNLQLIEYLKHTEVMLLPTFLESLDLQNVVLVYFQTKFGILDSTPQPQTSDNNNNTNGANVNIPYSSSSTTTSSSSSSDNTTRSFTTIDIFRNQDMFIQNPDHLKYFFRHSGTFAQSHILQLVGFGDPKNPFALLFELPKFLKDRKDKKSKRKNSQTATTTTITANTSQTTTTTTNNNIVNMTDNNINTNNDNDNGNCPSKDGSMMSIDYINNINLNSNSSNINQLFDNNYSNILCEEFFENIDLLQFPYKIPQTIEIWLESLKNINLISLKCSIIVLKKFLNGPILIALPHLLTWIHFIISILLKIENSITDNQSKIFWYSFLKCIIPWNSIVNFLNVLMVYLLDNINDENFKLIISLSNKYNSMSSSSLNEMLKFFNQNENLPEIWKCWGTLWFDVICNKNINSDTTFLNQNNNNTTTTTKNNGEDILNDNYDTDKTLRAMGIEDHTILDCPLDGIGFVANDEDGINFYKRSIRLIFLCKSMIETFPNLGLKISHETSNYCRNTKIPQNFILNNFAFKLTNLYDPSLIIIPQTEQNIENENENENDDLEFNKSILSNIMEFFQIHEPIEEINLNLQLQPPLSILGGNENIFNYLGYKRLNFNIQSFHENGEIISGSIYSSWPIDYNKFKEQQQQQQQQEHLVNDSTMKNENVTVGDITPEDASFKEFMKLSFHLKLSTRSNNSQTQNTHKMGVSINKHRTFFVFDATSWLRHFAHIYKLSKNGFLKFAVCLTTFQELRFLRKSKDGNVVEASTRAIITMRQLYKEGKLLPLRFTGNVATDIEEHLEFEEQITWRSHVDEFVIEAIIRSQERFKTKSIQNYNLYNDDDDDDDDTKTGTTTLSNTSVGVDNNVNNSRNTNVENELVTGFSSPTPLPIDVTADDKMNKNQINDIANANATSDIDIDIDANDDEGELFLLMKKISNMLF</sequence>
<feature type="region of interest" description="Disordered" evidence="1">
    <location>
        <begin position="673"/>
        <end position="710"/>
    </location>
</feature>
<proteinExistence type="predicted"/>
<feature type="transmembrane region" description="Helical" evidence="2">
    <location>
        <begin position="948"/>
        <end position="974"/>
    </location>
</feature>
<dbReference type="KEGG" id="ndi:NDAI_0E05070"/>
<keyword evidence="2" id="KW-0472">Membrane</keyword>
<dbReference type="SMART" id="SM00670">
    <property type="entry name" value="PINc"/>
    <property type="match status" value="1"/>
</dbReference>
<evidence type="ECO:0000313" key="4">
    <source>
        <dbReference type="EMBL" id="CCD25324.1"/>
    </source>
</evidence>
<evidence type="ECO:0000259" key="3">
    <source>
        <dbReference type="SMART" id="SM00670"/>
    </source>
</evidence>
<dbReference type="Gene3D" id="3.40.50.1010">
    <property type="entry name" value="5'-nuclease"/>
    <property type="match status" value="1"/>
</dbReference>
<feature type="region of interest" description="Disordered" evidence="1">
    <location>
        <begin position="1"/>
        <end position="50"/>
    </location>
</feature>
<dbReference type="OMA" id="PEVWKCW"/>
<feature type="domain" description="PIN" evidence="3">
    <location>
        <begin position="1331"/>
        <end position="1462"/>
    </location>
</feature>
<keyword evidence="2" id="KW-0812">Transmembrane</keyword>
<feature type="region of interest" description="Disordered" evidence="1">
    <location>
        <begin position="180"/>
        <end position="394"/>
    </location>
</feature>
<feature type="compositionally biased region" description="Low complexity" evidence="1">
    <location>
        <begin position="227"/>
        <end position="248"/>
    </location>
</feature>
<dbReference type="RefSeq" id="XP_003670567.1">
    <property type="nucleotide sequence ID" value="XM_003670519.1"/>
</dbReference>
<feature type="region of interest" description="Disordered" evidence="1">
    <location>
        <begin position="774"/>
        <end position="807"/>
    </location>
</feature>
<keyword evidence="2" id="KW-1133">Transmembrane helix</keyword>
<evidence type="ECO:0000256" key="1">
    <source>
        <dbReference type="SAM" id="MobiDB-lite"/>
    </source>
</evidence>
<feature type="compositionally biased region" description="Low complexity" evidence="1">
    <location>
        <begin position="1466"/>
        <end position="1486"/>
    </location>
</feature>
<gene>
    <name evidence="4" type="primary">NDAI0E05070</name>
    <name evidence="4" type="ordered locus">NDAI_0E05070</name>
</gene>
<dbReference type="HOGENOM" id="CLU_006407_0_0_1"/>
<feature type="compositionally biased region" description="Low complexity" evidence="1">
    <location>
        <begin position="681"/>
        <end position="710"/>
    </location>
</feature>